<comment type="caution">
    <text evidence="2">The sequence shown here is derived from an EMBL/GenBank/DDBJ whole genome shotgun (WGS) entry which is preliminary data.</text>
</comment>
<dbReference type="PRINTS" id="PR00111">
    <property type="entry name" value="ABHYDROLASE"/>
</dbReference>
<organism evidence="2 3">
    <name type="scientific">Subtercola boreus</name>
    <dbReference type="NCBI Taxonomy" id="120213"/>
    <lineage>
        <taxon>Bacteria</taxon>
        <taxon>Bacillati</taxon>
        <taxon>Actinomycetota</taxon>
        <taxon>Actinomycetes</taxon>
        <taxon>Micrococcales</taxon>
        <taxon>Microbacteriaceae</taxon>
        <taxon>Subtercola</taxon>
    </lineage>
</organism>
<feature type="domain" description="Serine aminopeptidase S33" evidence="1">
    <location>
        <begin position="62"/>
        <end position="148"/>
    </location>
</feature>
<proteinExistence type="predicted"/>
<evidence type="ECO:0000313" key="2">
    <source>
        <dbReference type="EMBL" id="RFA10931.1"/>
    </source>
</evidence>
<evidence type="ECO:0000259" key="1">
    <source>
        <dbReference type="Pfam" id="PF12146"/>
    </source>
</evidence>
<dbReference type="GO" id="GO:0003824">
    <property type="term" value="F:catalytic activity"/>
    <property type="evidence" value="ECO:0007669"/>
    <property type="project" value="UniProtKB-ARBA"/>
</dbReference>
<dbReference type="InterPro" id="IPR000073">
    <property type="entry name" value="AB_hydrolase_1"/>
</dbReference>
<dbReference type="InterPro" id="IPR029058">
    <property type="entry name" value="AB_hydrolase_fold"/>
</dbReference>
<dbReference type="RefSeq" id="WP_116416307.1">
    <property type="nucleotide sequence ID" value="NZ_NBWZ01000001.1"/>
</dbReference>
<dbReference type="Proteomes" id="UP000256486">
    <property type="component" value="Unassembled WGS sequence"/>
</dbReference>
<accession>A0A3E0VMI6</accession>
<keyword evidence="3" id="KW-1185">Reference proteome</keyword>
<dbReference type="Pfam" id="PF12146">
    <property type="entry name" value="Hydrolase_4"/>
    <property type="match status" value="1"/>
</dbReference>
<dbReference type="Gene3D" id="3.40.50.1820">
    <property type="entry name" value="alpha/beta hydrolase"/>
    <property type="match status" value="1"/>
</dbReference>
<evidence type="ECO:0000313" key="3">
    <source>
        <dbReference type="Proteomes" id="UP000256486"/>
    </source>
</evidence>
<gene>
    <name evidence="2" type="ORF">B7R54_18240</name>
</gene>
<name>A0A3E0VMI6_9MICO</name>
<sequence>MTDSSNSARLTIRGAGLAYTDTGAEGLPVVVDAHGLTSSRASAIATTIGDYRAVGEAGARRLVSYDARGHGESDAGTDAPRPEDFAWDALALDLLAVADRFSPDAPVSGIGLSMGTGTLLHAVVHLPGRFDRLVLSAPPTAWQTRAAQVDMYTTMAETIERFDSPEEAAAALQAMFGAAPVPAVFADAPGWPPAPAVPIGLLPTVFRGAGLSDLPPFEQLAEITQPTLVLAWEGDPGHPVSTAEKLAELLPNAELVVASTTAAIQGWGARAAAFLS</sequence>
<protein>
    <recommendedName>
        <fullName evidence="1">Serine aminopeptidase S33 domain-containing protein</fullName>
    </recommendedName>
</protein>
<dbReference type="SUPFAM" id="SSF53474">
    <property type="entry name" value="alpha/beta-Hydrolases"/>
    <property type="match status" value="1"/>
</dbReference>
<dbReference type="InterPro" id="IPR022742">
    <property type="entry name" value="Hydrolase_4"/>
</dbReference>
<dbReference type="OrthoDB" id="63519at2"/>
<reference evidence="2 3" key="1">
    <citation type="submission" date="2017-04" db="EMBL/GenBank/DDBJ databases">
        <title>Comparative genome analysis of Subtercola boreus.</title>
        <authorList>
            <person name="Cho Y.-J."/>
            <person name="Cho A."/>
            <person name="Kim O.-S."/>
            <person name="Lee J.-I."/>
        </authorList>
    </citation>
    <scope>NUCLEOTIDE SEQUENCE [LARGE SCALE GENOMIC DNA]</scope>
    <source>
        <strain evidence="2 3">K300</strain>
    </source>
</reference>
<dbReference type="EMBL" id="NBWZ01000001">
    <property type="protein sequence ID" value="RFA10931.1"/>
    <property type="molecule type" value="Genomic_DNA"/>
</dbReference>
<dbReference type="AlphaFoldDB" id="A0A3E0VMI6"/>